<sequence>MQQPARVPVSYVGVWDVAHAYEPGDLVTVPYSPPLSFVAGNPHFLCLKAATPGGGAPGNPEFGTFQGHPVPAPKPLGEWVRMGAGAQGGESRHELPWRGDWQNNRAYERGDLVGSEGSAYFASRHIDAGKDRPGRWVRDDPWEVVVRTRFPVFHASWNTTTVYNAWDIVQHRLKWWSLIDSTNPVIGLEPGAESNTAWQVILELPDPSKWRPNEIASLTTSIAGIALSATGLGLTGAKFGLELRKLQTEVGRGLAANVRTALNEALQGNNDLQALEGLNQLRNVANEARAAANQATAARNVILDALTAALARFPH</sequence>
<comment type="caution">
    <text evidence="1">The sequence shown here is derived from an EMBL/GenBank/DDBJ whole genome shotgun (WGS) entry which is preliminary data.</text>
</comment>
<dbReference type="Gene3D" id="2.10.10.90">
    <property type="match status" value="1"/>
</dbReference>
<keyword evidence="2" id="KW-1185">Reference proteome</keyword>
<evidence type="ECO:0000313" key="2">
    <source>
        <dbReference type="Proteomes" id="UP001180536"/>
    </source>
</evidence>
<organism evidence="1 2">
    <name type="scientific">Pelomonas aquatica</name>
    <dbReference type="NCBI Taxonomy" id="431058"/>
    <lineage>
        <taxon>Bacteria</taxon>
        <taxon>Pseudomonadati</taxon>
        <taxon>Pseudomonadota</taxon>
        <taxon>Betaproteobacteria</taxon>
        <taxon>Burkholderiales</taxon>
        <taxon>Sphaerotilaceae</taxon>
        <taxon>Roseateles</taxon>
    </lineage>
</organism>
<gene>
    <name evidence="1" type="ORF">J2X16_004064</name>
</gene>
<dbReference type="Proteomes" id="UP001180536">
    <property type="component" value="Unassembled WGS sequence"/>
</dbReference>
<evidence type="ECO:0000313" key="1">
    <source>
        <dbReference type="EMBL" id="MDR7298696.1"/>
    </source>
</evidence>
<reference evidence="1 2" key="1">
    <citation type="submission" date="2023-07" db="EMBL/GenBank/DDBJ databases">
        <title>Sorghum-associated microbial communities from plants grown in Nebraska, USA.</title>
        <authorList>
            <person name="Schachtman D."/>
        </authorList>
    </citation>
    <scope>NUCLEOTIDE SEQUENCE [LARGE SCALE GENOMIC DNA]</scope>
    <source>
        <strain evidence="1 2">BE310</strain>
    </source>
</reference>
<name>A0ABU1ZF99_9BURK</name>
<dbReference type="EMBL" id="JAVDXQ010000006">
    <property type="protein sequence ID" value="MDR7298696.1"/>
    <property type="molecule type" value="Genomic_DNA"/>
</dbReference>
<accession>A0ABU1ZF99</accession>
<proteinExistence type="predicted"/>
<protein>
    <submittedName>
        <fullName evidence="1">Uncharacterized protein</fullName>
    </submittedName>
</protein>